<organism evidence="1 4">
    <name type="scientific">Micromonospora terminaliae</name>
    <dbReference type="NCBI Taxonomy" id="1914461"/>
    <lineage>
        <taxon>Bacteria</taxon>
        <taxon>Bacillati</taxon>
        <taxon>Actinomycetota</taxon>
        <taxon>Actinomycetes</taxon>
        <taxon>Micromonosporales</taxon>
        <taxon>Micromonosporaceae</taxon>
        <taxon>Micromonospora</taxon>
    </lineage>
</organism>
<keyword evidence="3" id="KW-1185">Reference proteome</keyword>
<name>A0AAJ2ZFN1_9ACTN</name>
<evidence type="ECO:0000313" key="3">
    <source>
        <dbReference type="Proteomes" id="UP000402241"/>
    </source>
</evidence>
<dbReference type="Proteomes" id="UP000402241">
    <property type="component" value="Chromosome"/>
</dbReference>
<reference evidence="2 3" key="1">
    <citation type="submission" date="2019-10" db="EMBL/GenBank/DDBJ databases">
        <title>Genome Sequence of Micromonospora terminaliae DSM 101760.</title>
        <authorList>
            <person name="Guo L."/>
        </authorList>
    </citation>
    <scope>NUCLEOTIDE SEQUENCE [LARGE SCALE GENOMIC DNA]</scope>
    <source>
        <strain evidence="2 3">DSM 101760</strain>
    </source>
</reference>
<protein>
    <submittedName>
        <fullName evidence="1">Uncharacterized protein</fullName>
    </submittedName>
</protein>
<dbReference type="EMBL" id="JAAHBZ010000003">
    <property type="protein sequence ID" value="NES28049.1"/>
    <property type="molecule type" value="Genomic_DNA"/>
</dbReference>
<dbReference type="Proteomes" id="UP000477779">
    <property type="component" value="Unassembled WGS sequence"/>
</dbReference>
<dbReference type="AlphaFoldDB" id="A0AAJ2ZFN1"/>
<evidence type="ECO:0000313" key="2">
    <source>
        <dbReference type="EMBL" id="QGL47199.1"/>
    </source>
</evidence>
<evidence type="ECO:0000313" key="1">
    <source>
        <dbReference type="EMBL" id="NES28049.1"/>
    </source>
</evidence>
<evidence type="ECO:0000313" key="4">
    <source>
        <dbReference type="Proteomes" id="UP000477779"/>
    </source>
</evidence>
<sequence length="89" mass="9678">MGLHYVKALLMCKRAGTLLRFCLPVDEEVPVGFRCQPSDPREGAEELPALCGSCRLLALDSQRLQAQVVGQVSEGWARHERVGAVVVGC</sequence>
<dbReference type="RefSeq" id="WP_154226545.1">
    <property type="nucleotide sequence ID" value="NZ_CP045309.1"/>
</dbReference>
<reference evidence="1 4" key="2">
    <citation type="submission" date="2020-02" db="EMBL/GenBank/DDBJ databases">
        <title>WGS of Micromonospora spp. isolated from hot spring.</title>
        <authorList>
            <person name="Thawai C."/>
        </authorList>
    </citation>
    <scope>NUCLEOTIDE SEQUENCE [LARGE SCALE GENOMIC DNA]</scope>
    <source>
        <strain evidence="1 4">TMS7</strain>
    </source>
</reference>
<proteinExistence type="predicted"/>
<dbReference type="EMBL" id="CP045309">
    <property type="protein sequence ID" value="QGL47199.1"/>
    <property type="molecule type" value="Genomic_DNA"/>
</dbReference>
<accession>A0AAJ2ZFN1</accession>
<gene>
    <name evidence="1" type="ORF">G3561_10885</name>
    <name evidence="2" type="ORF">GCE86_09160</name>
</gene>